<feature type="non-terminal residue" evidence="2">
    <location>
        <position position="1"/>
    </location>
</feature>
<accession>A0A815KP85</accession>
<reference evidence="2" key="1">
    <citation type="submission" date="2021-02" db="EMBL/GenBank/DDBJ databases">
        <authorList>
            <person name="Nowell W R."/>
        </authorList>
    </citation>
    <scope>NUCLEOTIDE SEQUENCE</scope>
</reference>
<dbReference type="Proteomes" id="UP000663829">
    <property type="component" value="Unassembled WGS sequence"/>
</dbReference>
<name>A0A815KP85_9BILA</name>
<evidence type="ECO:0000313" key="2">
    <source>
        <dbReference type="EMBL" id="CAF1392451.1"/>
    </source>
</evidence>
<gene>
    <name evidence="2" type="ORF">GPM918_LOCUS32863</name>
</gene>
<keyword evidence="1" id="KW-0732">Signal</keyword>
<proteinExistence type="predicted"/>
<keyword evidence="3" id="KW-1185">Reference proteome</keyword>
<evidence type="ECO:0000313" key="3">
    <source>
        <dbReference type="Proteomes" id="UP000663829"/>
    </source>
</evidence>
<sequence>MQICPVFLFCARVVLSKSTVLDNRCLIDKYPPPYVVDLPLPPCGLQATKTYLPESGIAGGVAAGVDAARKARVCSQRDRIMFLSSYLPLPPCGLQATKTYLPESGIAGGVAAGVDAARKAR</sequence>
<feature type="signal peptide" evidence="1">
    <location>
        <begin position="1"/>
        <end position="16"/>
    </location>
</feature>
<evidence type="ECO:0000256" key="1">
    <source>
        <dbReference type="SAM" id="SignalP"/>
    </source>
</evidence>
<comment type="caution">
    <text evidence="2">The sequence shown here is derived from an EMBL/GenBank/DDBJ whole genome shotgun (WGS) entry which is preliminary data.</text>
</comment>
<feature type="chain" id="PRO_5032313189" evidence="1">
    <location>
        <begin position="17"/>
        <end position="121"/>
    </location>
</feature>
<organism evidence="2 3">
    <name type="scientific">Didymodactylos carnosus</name>
    <dbReference type="NCBI Taxonomy" id="1234261"/>
    <lineage>
        <taxon>Eukaryota</taxon>
        <taxon>Metazoa</taxon>
        <taxon>Spiralia</taxon>
        <taxon>Gnathifera</taxon>
        <taxon>Rotifera</taxon>
        <taxon>Eurotatoria</taxon>
        <taxon>Bdelloidea</taxon>
        <taxon>Philodinida</taxon>
        <taxon>Philodinidae</taxon>
        <taxon>Didymodactylos</taxon>
    </lineage>
</organism>
<dbReference type="EMBL" id="CAJNOQ010017065">
    <property type="protein sequence ID" value="CAF1392451.1"/>
    <property type="molecule type" value="Genomic_DNA"/>
</dbReference>
<protein>
    <submittedName>
        <fullName evidence="2">Uncharacterized protein</fullName>
    </submittedName>
</protein>
<dbReference type="AlphaFoldDB" id="A0A815KP85"/>